<evidence type="ECO:0000256" key="7">
    <source>
        <dbReference type="SAM" id="Phobius"/>
    </source>
</evidence>
<dbReference type="GO" id="GO:0030246">
    <property type="term" value="F:carbohydrate binding"/>
    <property type="evidence" value="ECO:0007669"/>
    <property type="project" value="UniProtKB-KW"/>
</dbReference>
<dbReference type="Pfam" id="PF00059">
    <property type="entry name" value="Lectin_C"/>
    <property type="match status" value="1"/>
</dbReference>
<dbReference type="PROSITE" id="PS50026">
    <property type="entry name" value="EGF_3"/>
    <property type="match status" value="1"/>
</dbReference>
<dbReference type="InterPro" id="IPR036055">
    <property type="entry name" value="LDL_receptor-like_sf"/>
</dbReference>
<protein>
    <submittedName>
        <fullName evidence="12">Low-density lipoprotein receptor-related protein 2-like</fullName>
    </submittedName>
</protein>
<dbReference type="PROSITE" id="PS00615">
    <property type="entry name" value="C_TYPE_LECTIN_1"/>
    <property type="match status" value="1"/>
</dbReference>
<reference evidence="12" key="1">
    <citation type="submission" date="2025-08" db="UniProtKB">
        <authorList>
            <consortium name="RefSeq"/>
        </authorList>
    </citation>
    <scope>IDENTIFICATION</scope>
    <source>
        <tissue evidence="12">Gonad</tissue>
    </source>
</reference>
<dbReference type="InterPro" id="IPR003598">
    <property type="entry name" value="Ig_sub2"/>
</dbReference>
<dbReference type="GO" id="GO:0008061">
    <property type="term" value="F:chitin binding"/>
    <property type="evidence" value="ECO:0007669"/>
    <property type="project" value="InterPro"/>
</dbReference>
<evidence type="ECO:0000259" key="8">
    <source>
        <dbReference type="PROSITE" id="PS50026"/>
    </source>
</evidence>
<evidence type="ECO:0000256" key="1">
    <source>
        <dbReference type="ARBA" id="ARBA00022729"/>
    </source>
</evidence>
<feature type="domain" description="EGF-like" evidence="8">
    <location>
        <begin position="391"/>
        <end position="426"/>
    </location>
</feature>
<dbReference type="InterPro" id="IPR000742">
    <property type="entry name" value="EGF"/>
</dbReference>
<dbReference type="Proteomes" id="UP000515135">
    <property type="component" value="Unplaced"/>
</dbReference>
<dbReference type="Gene3D" id="2.60.40.10">
    <property type="entry name" value="Immunoglobulins"/>
    <property type="match status" value="1"/>
</dbReference>
<dbReference type="CDD" id="cd10909">
    <property type="entry name" value="ChtBD1_GH18_2"/>
    <property type="match status" value="1"/>
</dbReference>
<dbReference type="InterPro" id="IPR001002">
    <property type="entry name" value="Chitin-bd_1"/>
</dbReference>
<dbReference type="SMART" id="SM00409">
    <property type="entry name" value="IG"/>
    <property type="match status" value="1"/>
</dbReference>
<dbReference type="InterPro" id="IPR001881">
    <property type="entry name" value="EGF-like_Ca-bd_dom"/>
</dbReference>
<feature type="transmembrane region" description="Helical" evidence="7">
    <location>
        <begin position="499"/>
        <end position="525"/>
    </location>
</feature>
<dbReference type="SUPFAM" id="SSF57424">
    <property type="entry name" value="LDL receptor-like module"/>
    <property type="match status" value="1"/>
</dbReference>
<dbReference type="AlphaFoldDB" id="A0A6P4ZC29"/>
<dbReference type="InterPro" id="IPR036179">
    <property type="entry name" value="Ig-like_dom_sf"/>
</dbReference>
<dbReference type="SMART" id="SM00181">
    <property type="entry name" value="EGF"/>
    <property type="match status" value="1"/>
</dbReference>
<organism evidence="11 12">
    <name type="scientific">Branchiostoma belcheri</name>
    <name type="common">Amphioxus</name>
    <dbReference type="NCBI Taxonomy" id="7741"/>
    <lineage>
        <taxon>Eukaryota</taxon>
        <taxon>Metazoa</taxon>
        <taxon>Chordata</taxon>
        <taxon>Cephalochordata</taxon>
        <taxon>Leptocardii</taxon>
        <taxon>Amphioxiformes</taxon>
        <taxon>Branchiostomatidae</taxon>
        <taxon>Branchiostoma</taxon>
    </lineage>
</organism>
<accession>A0A6P4ZC29</accession>
<keyword evidence="7" id="KW-0812">Transmembrane</keyword>
<feature type="disulfide bond" evidence="5">
    <location>
        <begin position="167"/>
        <end position="185"/>
    </location>
</feature>
<feature type="disulfide bond" evidence="4">
    <location>
        <begin position="416"/>
        <end position="425"/>
    </location>
</feature>
<dbReference type="SMART" id="SM00408">
    <property type="entry name" value="IGc2"/>
    <property type="match status" value="1"/>
</dbReference>
<dbReference type="InterPro" id="IPR023415">
    <property type="entry name" value="LDLR_class-A_CS"/>
</dbReference>
<proteinExistence type="predicted"/>
<dbReference type="SUPFAM" id="SSF48726">
    <property type="entry name" value="Immunoglobulin"/>
    <property type="match status" value="1"/>
</dbReference>
<evidence type="ECO:0000256" key="3">
    <source>
        <dbReference type="ARBA" id="ARBA00023157"/>
    </source>
</evidence>
<dbReference type="PANTHER" id="PTHR22799">
    <property type="entry name" value="TETRANECTIN-RELATED"/>
    <property type="match status" value="1"/>
</dbReference>
<keyword evidence="7" id="KW-0472">Membrane</keyword>
<dbReference type="Gene3D" id="4.10.400.10">
    <property type="entry name" value="Low-density Lipoprotein Receptor"/>
    <property type="match status" value="1"/>
</dbReference>
<dbReference type="SMART" id="SM00032">
    <property type="entry name" value="CCP"/>
    <property type="match status" value="1"/>
</dbReference>
<keyword evidence="4" id="KW-0245">EGF-like domain</keyword>
<name>A0A6P4ZC29_BRABE</name>
<dbReference type="PROSITE" id="PS01186">
    <property type="entry name" value="EGF_2"/>
    <property type="match status" value="1"/>
</dbReference>
<dbReference type="InterPro" id="IPR013783">
    <property type="entry name" value="Ig-like_fold"/>
</dbReference>
<feature type="domain" description="C-type lectin" evidence="9">
    <location>
        <begin position="265"/>
        <end position="378"/>
    </location>
</feature>
<keyword evidence="3 4" id="KW-1015">Disulfide bond</keyword>
<dbReference type="InterPro" id="IPR003599">
    <property type="entry name" value="Ig_sub"/>
</dbReference>
<dbReference type="Pfam" id="PF07686">
    <property type="entry name" value="V-set"/>
    <property type="match status" value="1"/>
</dbReference>
<dbReference type="PROSITE" id="PS50041">
    <property type="entry name" value="C_TYPE_LECTIN_2"/>
    <property type="match status" value="1"/>
</dbReference>
<keyword evidence="2" id="KW-0430">Lectin</keyword>
<keyword evidence="1" id="KW-0732">Signal</keyword>
<feature type="disulfide bond" evidence="5">
    <location>
        <begin position="179"/>
        <end position="194"/>
    </location>
</feature>
<dbReference type="InterPro" id="IPR018378">
    <property type="entry name" value="C-type_lectin_CS"/>
</dbReference>
<sequence length="618" mass="67487">MAGQLYTRTTRGRLSAFVLGVGVFLAVTAAVRAQTGTVNSGPDVYQSIGRTVTLSCTYSLSGSATLREIKWYRVSDDSDREPVLSYYPGESAYTYGLYRNRVSLVNTDAAAQDASLRLSNLQFSDSGTYECLVGAGGSGLQPWEGAVEINLVALAAPRNCADDEFACTNGQCITIWSRCDGDDDCGDNSDDEDCPTQKWRDDYRCGGRFTTADGRTAECNPDSINPCCSPHSWCGITPNYCNCADCVDYRCHQPGYVYHQPSHLCYKAFNDAATYNGAVSRCSSDGGTLAMPFDTATNNFLIDLKNAVDNNALFRFGLTDYRQEGVWMWDDNVPLGNFSAWGPGQPDNWDGVEVEDCAEYVTERSSFPNSWNDGSCTRADRKFICQVSPLVVDHCQPDPCIYGTCIRGPDNFTCTCDEGYAGETCQIPIGVGHCGPVDVIDDVTSVSPNHGGNFTIGQQATVTCKNGQNVTLQCQKNGTFSIPTPYCSIRTEMGHGQSVVVWAVPVSVISSVLLVSIVLAAFFIFKRRRSTKQRGASNDEYEMVDPQDSRPPTRSPQAPATVSPRPGTSGTQSADSEYQALDPRTMCDTDSEYTSLRDYEIAYDPEYENTFGKVYENA</sequence>
<dbReference type="SMART" id="SM00270">
    <property type="entry name" value="ChtBD1"/>
    <property type="match status" value="1"/>
</dbReference>
<dbReference type="CDD" id="cd00037">
    <property type="entry name" value="CLECT"/>
    <property type="match status" value="1"/>
</dbReference>
<dbReference type="SMART" id="SM00034">
    <property type="entry name" value="CLECT"/>
    <property type="match status" value="1"/>
</dbReference>
<dbReference type="GO" id="GO:0005509">
    <property type="term" value="F:calcium ion binding"/>
    <property type="evidence" value="ECO:0007669"/>
    <property type="project" value="InterPro"/>
</dbReference>
<dbReference type="InterPro" id="IPR007110">
    <property type="entry name" value="Ig-like_dom"/>
</dbReference>
<dbReference type="KEGG" id="bbel:109472106"/>
<dbReference type="InterPro" id="IPR002172">
    <property type="entry name" value="LDrepeatLR_classA_rpt"/>
</dbReference>
<dbReference type="SMART" id="SM00406">
    <property type="entry name" value="IGv"/>
    <property type="match status" value="1"/>
</dbReference>
<dbReference type="Pfam" id="PF00057">
    <property type="entry name" value="Ldl_recept_a"/>
    <property type="match status" value="1"/>
</dbReference>
<feature type="disulfide bond" evidence="4">
    <location>
        <begin position="395"/>
        <end position="405"/>
    </location>
</feature>
<dbReference type="PROSITE" id="PS01209">
    <property type="entry name" value="LDLRA_1"/>
    <property type="match status" value="1"/>
</dbReference>
<feature type="region of interest" description="Disordered" evidence="6">
    <location>
        <begin position="534"/>
        <end position="589"/>
    </location>
</feature>
<dbReference type="RefSeq" id="XP_019627241.1">
    <property type="nucleotide sequence ID" value="XM_019771682.1"/>
</dbReference>
<dbReference type="InterPro" id="IPR016187">
    <property type="entry name" value="CTDL_fold"/>
</dbReference>
<feature type="domain" description="Ig-like" evidence="10">
    <location>
        <begin position="49"/>
        <end position="133"/>
    </location>
</feature>
<gene>
    <name evidence="12" type="primary">LOC109472106</name>
</gene>
<dbReference type="SUPFAM" id="SSF57535">
    <property type="entry name" value="Complement control module/SCR domain"/>
    <property type="match status" value="1"/>
</dbReference>
<evidence type="ECO:0000259" key="9">
    <source>
        <dbReference type="PROSITE" id="PS50041"/>
    </source>
</evidence>
<comment type="caution">
    <text evidence="4">Lacks conserved residue(s) required for the propagation of feature annotation.</text>
</comment>
<dbReference type="GeneID" id="109472106"/>
<keyword evidence="11" id="KW-1185">Reference proteome</keyword>
<evidence type="ECO:0000256" key="4">
    <source>
        <dbReference type="PROSITE-ProRule" id="PRU00076"/>
    </source>
</evidence>
<dbReference type="PROSITE" id="PS50835">
    <property type="entry name" value="IG_LIKE"/>
    <property type="match status" value="1"/>
</dbReference>
<dbReference type="InterPro" id="IPR001304">
    <property type="entry name" value="C-type_lectin-like"/>
</dbReference>
<dbReference type="PANTHER" id="PTHR22799:SF6">
    <property type="entry name" value="C-TYPE LECTIN DOMAIN FAMILY 4 MEMBER M-LIKE"/>
    <property type="match status" value="1"/>
</dbReference>
<dbReference type="SUPFAM" id="SSF56436">
    <property type="entry name" value="C-type lectin-like"/>
    <property type="match status" value="1"/>
</dbReference>
<feature type="disulfide bond" evidence="5">
    <location>
        <begin position="160"/>
        <end position="172"/>
    </location>
</feature>
<dbReference type="PROSITE" id="PS50068">
    <property type="entry name" value="LDLRA_2"/>
    <property type="match status" value="1"/>
</dbReference>
<keyword evidence="7" id="KW-1133">Transmembrane helix</keyword>
<dbReference type="SMART" id="SM00192">
    <property type="entry name" value="LDLa"/>
    <property type="match status" value="1"/>
</dbReference>
<dbReference type="CDD" id="cd00033">
    <property type="entry name" value="CCP"/>
    <property type="match status" value="1"/>
</dbReference>
<dbReference type="InterPro" id="IPR016186">
    <property type="entry name" value="C-type_lectin-like/link_sf"/>
</dbReference>
<dbReference type="PROSITE" id="PS00022">
    <property type="entry name" value="EGF_1"/>
    <property type="match status" value="1"/>
</dbReference>
<dbReference type="Gene3D" id="3.10.100.10">
    <property type="entry name" value="Mannose-Binding Protein A, subunit A"/>
    <property type="match status" value="1"/>
</dbReference>
<dbReference type="OrthoDB" id="10255512at2759"/>
<evidence type="ECO:0000256" key="2">
    <source>
        <dbReference type="ARBA" id="ARBA00022734"/>
    </source>
</evidence>
<evidence type="ECO:0000256" key="6">
    <source>
        <dbReference type="SAM" id="MobiDB-lite"/>
    </source>
</evidence>
<dbReference type="Gene3D" id="2.10.25.10">
    <property type="entry name" value="Laminin"/>
    <property type="match status" value="1"/>
</dbReference>
<evidence type="ECO:0000313" key="12">
    <source>
        <dbReference type="RefSeq" id="XP_019627241.1"/>
    </source>
</evidence>
<dbReference type="InterPro" id="IPR051663">
    <property type="entry name" value="CLec_Tetranectin-domain"/>
</dbReference>
<dbReference type="SMART" id="SM00179">
    <property type="entry name" value="EGF_CA"/>
    <property type="match status" value="1"/>
</dbReference>
<dbReference type="InterPro" id="IPR035976">
    <property type="entry name" value="Sushi/SCR/CCP_sf"/>
</dbReference>
<dbReference type="InterPro" id="IPR013106">
    <property type="entry name" value="Ig_V-set"/>
</dbReference>
<dbReference type="InterPro" id="IPR000436">
    <property type="entry name" value="Sushi_SCR_CCP_dom"/>
</dbReference>
<feature type="compositionally biased region" description="Polar residues" evidence="6">
    <location>
        <begin position="550"/>
        <end position="576"/>
    </location>
</feature>
<dbReference type="SUPFAM" id="SSF57196">
    <property type="entry name" value="EGF/Laminin"/>
    <property type="match status" value="1"/>
</dbReference>
<evidence type="ECO:0000313" key="11">
    <source>
        <dbReference type="Proteomes" id="UP000515135"/>
    </source>
</evidence>
<dbReference type="CDD" id="cd00054">
    <property type="entry name" value="EGF_CA"/>
    <property type="match status" value="1"/>
</dbReference>
<evidence type="ECO:0000259" key="10">
    <source>
        <dbReference type="PROSITE" id="PS50835"/>
    </source>
</evidence>
<evidence type="ECO:0000256" key="5">
    <source>
        <dbReference type="PROSITE-ProRule" id="PRU00124"/>
    </source>
</evidence>
<dbReference type="Gene3D" id="2.10.70.10">
    <property type="entry name" value="Complement Module, domain 1"/>
    <property type="match status" value="1"/>
</dbReference>